<sequence>GSMGTPPCHSTPGTAASPSPAPLEHSSPQNQAVEPEPVGLVAAATTVPSPEPSPGAVSWMMPLVWLERTLPDSSLLESLRHSLPLSVSWRDAGTSVTRVPTATMGTSVTPIATVSAGTSVTPVVTPVATAAIGTSVTPVATTSAGTAMTPQDSSTATSVPARAKDSAAETDSLLWHCPREQLRSLPRAELEGRLESTLIIIEALSLQLRGWQESQRPLPSVGPAAQRDAHTQTDVTRPQGEEGIYHGLYVELWKKSQALQRQRAAEQELARELARALEVKASLEAEAQPFHEFIAVTLRNLQEERGALDREREQVRVLVSRCRAMLRDVPNKLQGCLQERDAAQQRADE</sequence>
<feature type="coiled-coil region" evidence="1">
    <location>
        <begin position="255"/>
        <end position="318"/>
    </location>
</feature>
<reference evidence="3" key="1">
    <citation type="submission" date="2019-09" db="EMBL/GenBank/DDBJ databases">
        <title>Bird 10,000 Genomes (B10K) Project - Family phase.</title>
        <authorList>
            <person name="Zhang G."/>
        </authorList>
    </citation>
    <scope>NUCLEOTIDE SEQUENCE</scope>
    <source>
        <strain evidence="3">B10K-DU-001-08</strain>
        <tissue evidence="3">Muscle</tissue>
    </source>
</reference>
<dbReference type="GO" id="GO:0051988">
    <property type="term" value="P:regulation of attachment of spindle microtubules to kinetochore"/>
    <property type="evidence" value="ECO:0007669"/>
    <property type="project" value="InterPro"/>
</dbReference>
<evidence type="ECO:0000256" key="2">
    <source>
        <dbReference type="SAM" id="MobiDB-lite"/>
    </source>
</evidence>
<evidence type="ECO:0000313" key="4">
    <source>
        <dbReference type="Proteomes" id="UP000613066"/>
    </source>
</evidence>
<organism evidence="3 4">
    <name type="scientific">Penelope pileata</name>
    <dbReference type="NCBI Taxonomy" id="1118817"/>
    <lineage>
        <taxon>Eukaryota</taxon>
        <taxon>Metazoa</taxon>
        <taxon>Chordata</taxon>
        <taxon>Craniata</taxon>
        <taxon>Vertebrata</taxon>
        <taxon>Euteleostomi</taxon>
        <taxon>Archelosauria</taxon>
        <taxon>Archosauria</taxon>
        <taxon>Dinosauria</taxon>
        <taxon>Saurischia</taxon>
        <taxon>Theropoda</taxon>
        <taxon>Coelurosauria</taxon>
        <taxon>Aves</taxon>
        <taxon>Neognathae</taxon>
        <taxon>Galloanserae</taxon>
        <taxon>Galliformes</taxon>
        <taxon>Cracidae</taxon>
        <taxon>Penelope</taxon>
    </lineage>
</organism>
<dbReference type="PANTHER" id="PTHR15347:SF1">
    <property type="entry name" value="SPERM-ASSOCIATED ANTIGEN 5"/>
    <property type="match status" value="1"/>
</dbReference>
<name>A0A851NSG8_9GALL</name>
<comment type="caution">
    <text evidence="3">The sequence shown here is derived from an EMBL/GenBank/DDBJ whole genome shotgun (WGS) entry which is preliminary data.</text>
</comment>
<evidence type="ECO:0000256" key="1">
    <source>
        <dbReference type="SAM" id="Coils"/>
    </source>
</evidence>
<dbReference type="AlphaFoldDB" id="A0A851NSG8"/>
<protein>
    <submittedName>
        <fullName evidence="3">SPAG5 protein</fullName>
    </submittedName>
</protein>
<keyword evidence="4" id="KW-1185">Reference proteome</keyword>
<dbReference type="PANTHER" id="PTHR15347">
    <property type="entry name" value="SPERM-ASSOCIATED ANTIGEN 5"/>
    <property type="match status" value="1"/>
</dbReference>
<dbReference type="OrthoDB" id="5972338at2759"/>
<gene>
    <name evidence="3" type="primary">Spag5_1</name>
    <name evidence="3" type="ORF">PENPIL_R15306</name>
</gene>
<feature type="region of interest" description="Disordered" evidence="2">
    <location>
        <begin position="215"/>
        <end position="238"/>
    </location>
</feature>
<dbReference type="InterPro" id="IPR028728">
    <property type="entry name" value="Astrin"/>
</dbReference>
<feature type="non-terminal residue" evidence="3">
    <location>
        <position position="1"/>
    </location>
</feature>
<accession>A0A851NSG8</accession>
<dbReference type="Proteomes" id="UP000613066">
    <property type="component" value="Unassembled WGS sequence"/>
</dbReference>
<feature type="non-terminal residue" evidence="3">
    <location>
        <position position="349"/>
    </location>
</feature>
<proteinExistence type="predicted"/>
<feature type="region of interest" description="Disordered" evidence="2">
    <location>
        <begin position="1"/>
        <end position="40"/>
    </location>
</feature>
<dbReference type="GO" id="GO:0051301">
    <property type="term" value="P:cell division"/>
    <property type="evidence" value="ECO:0007669"/>
    <property type="project" value="InterPro"/>
</dbReference>
<evidence type="ECO:0000313" key="3">
    <source>
        <dbReference type="EMBL" id="NXC43264.1"/>
    </source>
</evidence>
<dbReference type="EMBL" id="WBMW01002555">
    <property type="protein sequence ID" value="NXC43264.1"/>
    <property type="molecule type" value="Genomic_DNA"/>
</dbReference>
<keyword evidence="1" id="KW-0175">Coiled coil</keyword>